<proteinExistence type="predicted"/>
<evidence type="ECO:0000256" key="2">
    <source>
        <dbReference type="ARBA" id="ARBA00022448"/>
    </source>
</evidence>
<evidence type="ECO:0000256" key="4">
    <source>
        <dbReference type="ARBA" id="ARBA00022692"/>
    </source>
</evidence>
<dbReference type="PANTHER" id="PTHR42718">
    <property type="entry name" value="MAJOR FACILITATOR SUPERFAMILY MULTIDRUG TRANSPORTER MFSC"/>
    <property type="match status" value="1"/>
</dbReference>
<protein>
    <submittedName>
        <fullName evidence="9">MFS transporter</fullName>
    </submittedName>
</protein>
<feature type="transmembrane region" description="Helical" evidence="7">
    <location>
        <begin position="443"/>
        <end position="464"/>
    </location>
</feature>
<feature type="transmembrane region" description="Helical" evidence="7">
    <location>
        <begin position="374"/>
        <end position="397"/>
    </location>
</feature>
<dbReference type="GO" id="GO:0022857">
    <property type="term" value="F:transmembrane transporter activity"/>
    <property type="evidence" value="ECO:0007669"/>
    <property type="project" value="InterPro"/>
</dbReference>
<evidence type="ECO:0000313" key="9">
    <source>
        <dbReference type="EMBL" id="VWC89024.1"/>
    </source>
</evidence>
<keyword evidence="6 7" id="KW-0472">Membrane</keyword>
<feature type="transmembrane region" description="Helical" evidence="7">
    <location>
        <begin position="347"/>
        <end position="367"/>
    </location>
</feature>
<dbReference type="PRINTS" id="PR01036">
    <property type="entry name" value="TCRTETB"/>
</dbReference>
<dbReference type="PROSITE" id="PS50850">
    <property type="entry name" value="MFS"/>
    <property type="match status" value="1"/>
</dbReference>
<feature type="transmembrane region" description="Helical" evidence="7">
    <location>
        <begin position="62"/>
        <end position="81"/>
    </location>
</feature>
<dbReference type="Pfam" id="PF07690">
    <property type="entry name" value="MFS_1"/>
    <property type="match status" value="1"/>
</dbReference>
<feature type="transmembrane region" description="Helical" evidence="7">
    <location>
        <begin position="211"/>
        <end position="230"/>
    </location>
</feature>
<dbReference type="GO" id="GO:0005886">
    <property type="term" value="C:plasma membrane"/>
    <property type="evidence" value="ECO:0007669"/>
    <property type="project" value="UniProtKB-SubCell"/>
</dbReference>
<dbReference type="Gene3D" id="1.20.1250.20">
    <property type="entry name" value="MFS general substrate transporter like domains"/>
    <property type="match status" value="1"/>
</dbReference>
<sequence>MRLCNNTGRGGARSVRCDRNAAASPIRDAAQRVARQPSLILSEFASPAGAHEPAVNWRAMSAVLLAVALATLDTAIANTALPAIAADLHASPAASVWIINAYQLAMVATLLPFASLGDIVGHKRVYIAGLAVFTLASLGCSLASTLPMLTAARIVQGFGASAIMSVNVALIRGLFPAHRLGRGVGFNALVVGVSFAVGPTIASLILSVAAWPWLFAVNVPLGVFALAVAIPSLPQTARGKHAFDPVAALFNVITFASLIFALGEFAQRGPLSVVFAAAAVALIFGWLLIRRQAGHPAPMLPVDLFRRPVFTLSALTAVCAFAAQGLAFVSLPFYFETVLHRSAVETGFLMTPWSAIVAFAAPIAGRLSDRYPPGLLGAIGLALLSAGMVSLAALPAAPGVIDIGWRMMLCGAGFGFFQSPNLKALMSSAPPERSGGASGIIATARLIGQATGAALVALSFGIAGRHGPTLALMLGAGFAGAASVASGLRLFAPSHRAGAPAASERVSERATE</sequence>
<feature type="transmembrane region" description="Helical" evidence="7">
    <location>
        <begin position="93"/>
        <end position="113"/>
    </location>
</feature>
<feature type="transmembrane region" description="Helical" evidence="7">
    <location>
        <begin position="125"/>
        <end position="148"/>
    </location>
</feature>
<organism evidence="9 10">
    <name type="scientific">Burkholderia lata (strain ATCC 17760 / DSM 23089 / LMG 22485 / NCIMB 9086 / R18194 / 383)</name>
    <dbReference type="NCBI Taxonomy" id="482957"/>
    <lineage>
        <taxon>Bacteria</taxon>
        <taxon>Pseudomonadati</taxon>
        <taxon>Pseudomonadota</taxon>
        <taxon>Betaproteobacteria</taxon>
        <taxon>Burkholderiales</taxon>
        <taxon>Burkholderiaceae</taxon>
        <taxon>Burkholderia</taxon>
        <taxon>Burkholderia cepacia complex</taxon>
    </lineage>
</organism>
<evidence type="ECO:0000256" key="7">
    <source>
        <dbReference type="SAM" id="Phobius"/>
    </source>
</evidence>
<evidence type="ECO:0000256" key="6">
    <source>
        <dbReference type="ARBA" id="ARBA00023136"/>
    </source>
</evidence>
<evidence type="ECO:0000259" key="8">
    <source>
        <dbReference type="PROSITE" id="PS50850"/>
    </source>
</evidence>
<evidence type="ECO:0000256" key="5">
    <source>
        <dbReference type="ARBA" id="ARBA00022989"/>
    </source>
</evidence>
<keyword evidence="3" id="KW-1003">Cell membrane</keyword>
<dbReference type="Proteomes" id="UP000494110">
    <property type="component" value="Unassembled WGS sequence"/>
</dbReference>
<dbReference type="AlphaFoldDB" id="A0A6P2VV87"/>
<dbReference type="InterPro" id="IPR036259">
    <property type="entry name" value="MFS_trans_sf"/>
</dbReference>
<keyword evidence="5 7" id="KW-1133">Transmembrane helix</keyword>
<keyword evidence="4 7" id="KW-0812">Transmembrane</keyword>
<feature type="transmembrane region" description="Helical" evidence="7">
    <location>
        <begin position="269"/>
        <end position="289"/>
    </location>
</feature>
<feature type="transmembrane region" description="Helical" evidence="7">
    <location>
        <begin position="154"/>
        <end position="175"/>
    </location>
</feature>
<gene>
    <name evidence="9" type="ORF">BLA39750_01746</name>
</gene>
<reference evidence="9 10" key="1">
    <citation type="submission" date="2019-09" db="EMBL/GenBank/DDBJ databases">
        <authorList>
            <person name="Depoorter E."/>
        </authorList>
    </citation>
    <scope>NUCLEOTIDE SEQUENCE [LARGE SCALE GENOMIC DNA]</scope>
    <source>
        <strain evidence="9">R-39750</strain>
    </source>
</reference>
<dbReference type="InterPro" id="IPR020846">
    <property type="entry name" value="MFS_dom"/>
</dbReference>
<feature type="transmembrane region" description="Helical" evidence="7">
    <location>
        <begin position="309"/>
        <end position="335"/>
    </location>
</feature>
<evidence type="ECO:0000313" key="10">
    <source>
        <dbReference type="Proteomes" id="UP000494110"/>
    </source>
</evidence>
<evidence type="ECO:0000256" key="1">
    <source>
        <dbReference type="ARBA" id="ARBA00004651"/>
    </source>
</evidence>
<accession>A0A6P2VV87</accession>
<name>A0A6P2VV87_BURL3</name>
<evidence type="ECO:0000256" key="3">
    <source>
        <dbReference type="ARBA" id="ARBA00022475"/>
    </source>
</evidence>
<dbReference type="Gene3D" id="1.20.1720.10">
    <property type="entry name" value="Multidrug resistance protein D"/>
    <property type="match status" value="1"/>
</dbReference>
<feature type="transmembrane region" description="Helical" evidence="7">
    <location>
        <begin position="470"/>
        <end position="491"/>
    </location>
</feature>
<feature type="domain" description="Major facilitator superfamily (MFS) profile" evidence="8">
    <location>
        <begin position="59"/>
        <end position="494"/>
    </location>
</feature>
<dbReference type="CDD" id="cd17321">
    <property type="entry name" value="MFS_MMR_MDR_like"/>
    <property type="match status" value="1"/>
</dbReference>
<dbReference type="InterPro" id="IPR011701">
    <property type="entry name" value="MFS"/>
</dbReference>
<dbReference type="EMBL" id="CABVQN010000006">
    <property type="protein sequence ID" value="VWC89024.1"/>
    <property type="molecule type" value="Genomic_DNA"/>
</dbReference>
<dbReference type="SUPFAM" id="SSF103473">
    <property type="entry name" value="MFS general substrate transporter"/>
    <property type="match status" value="1"/>
</dbReference>
<feature type="transmembrane region" description="Helical" evidence="7">
    <location>
        <begin position="242"/>
        <end position="263"/>
    </location>
</feature>
<feature type="transmembrane region" description="Helical" evidence="7">
    <location>
        <begin position="184"/>
        <end position="205"/>
    </location>
</feature>
<keyword evidence="2" id="KW-0813">Transport</keyword>
<dbReference type="FunFam" id="1.20.1250.20:FF:000168">
    <property type="entry name" value="Transporter, major facilitator family"/>
    <property type="match status" value="1"/>
</dbReference>
<comment type="subcellular location">
    <subcellularLocation>
        <location evidence="1">Cell membrane</location>
        <topology evidence="1">Multi-pass membrane protein</topology>
    </subcellularLocation>
</comment>
<dbReference type="PANTHER" id="PTHR42718:SF46">
    <property type="entry name" value="BLR6921 PROTEIN"/>
    <property type="match status" value="1"/>
</dbReference>